<accession>A0A1G2CMD3</accession>
<name>A0A1G2CMD3_9BACT</name>
<sequence>MSMLLATALAILSLVLYSSFISGEYDTIQRLRGEIVSRTQLVNDQEAAVKQVQQLITEFQGVTKLQETLNLSLPARENMPQALGQLQGIAAANNLTLQSMGVEILPFRVPPTGAIGGLAKGLGTLRINFRLLGTHESFRAFATTLETNVRVFDLFRVDVTHGGQPNQDLYVYNLSVDTYYQQN</sequence>
<dbReference type="InterPro" id="IPR014717">
    <property type="entry name" value="Transl_elong_EF1B/ribsomal_bS6"/>
</dbReference>
<organism evidence="1 2">
    <name type="scientific">Candidatus Liptonbacteria bacterium RIFCSPLOWO2_12_FULL_60_15</name>
    <dbReference type="NCBI Taxonomy" id="1798653"/>
    <lineage>
        <taxon>Bacteria</taxon>
        <taxon>Candidatus Liptoniibacteriota</taxon>
    </lineage>
</organism>
<dbReference type="Proteomes" id="UP000179281">
    <property type="component" value="Unassembled WGS sequence"/>
</dbReference>
<gene>
    <name evidence="1" type="ORF">A3G64_02070</name>
</gene>
<dbReference type="EMBL" id="MHLD01000021">
    <property type="protein sequence ID" value="OGZ02397.1"/>
    <property type="molecule type" value="Genomic_DNA"/>
</dbReference>
<reference evidence="1 2" key="1">
    <citation type="journal article" date="2016" name="Nat. Commun.">
        <title>Thousands of microbial genomes shed light on interconnected biogeochemical processes in an aquifer system.</title>
        <authorList>
            <person name="Anantharaman K."/>
            <person name="Brown C.T."/>
            <person name="Hug L.A."/>
            <person name="Sharon I."/>
            <person name="Castelle C.J."/>
            <person name="Probst A.J."/>
            <person name="Thomas B.C."/>
            <person name="Singh A."/>
            <person name="Wilkins M.J."/>
            <person name="Karaoz U."/>
            <person name="Brodie E.L."/>
            <person name="Williams K.H."/>
            <person name="Hubbard S.S."/>
            <person name="Banfield J.F."/>
        </authorList>
    </citation>
    <scope>NUCLEOTIDE SEQUENCE [LARGE SCALE GENOMIC DNA]</scope>
</reference>
<dbReference type="AlphaFoldDB" id="A0A1G2CMD3"/>
<evidence type="ECO:0000313" key="1">
    <source>
        <dbReference type="EMBL" id="OGZ02397.1"/>
    </source>
</evidence>
<protein>
    <recommendedName>
        <fullName evidence="3">Type 4 fimbrial biogenesis protein PilO</fullName>
    </recommendedName>
</protein>
<dbReference type="Gene3D" id="3.30.70.60">
    <property type="match status" value="1"/>
</dbReference>
<evidence type="ECO:0000313" key="2">
    <source>
        <dbReference type="Proteomes" id="UP000179281"/>
    </source>
</evidence>
<proteinExistence type="predicted"/>
<evidence type="ECO:0008006" key="3">
    <source>
        <dbReference type="Google" id="ProtNLM"/>
    </source>
</evidence>
<comment type="caution">
    <text evidence="1">The sequence shown here is derived from an EMBL/GenBank/DDBJ whole genome shotgun (WGS) entry which is preliminary data.</text>
</comment>
<dbReference type="STRING" id="1798653.A3G64_02070"/>